<evidence type="ECO:0000259" key="4">
    <source>
        <dbReference type="Pfam" id="PF01073"/>
    </source>
</evidence>
<sequence length="357" mass="39280">MPLTRRNILITGGCGYVGYNIALALSRDPRVTVILYDIHDNESIKFSLPANIKIVLGDICDEERLIEVLKDNCVTGVIHTAGYGLFGTSNLPAFNDITQKVNVDGTRSVLRASEQVKIQALVYTSTLNVAFRGHEIINGKESDIPRSDQGFLDDYSKTKYEAEQMVLAEPSSMRKTILRLGGVFGPNEKAMLPRSITAISSGLLNLAYCLKSDLKIDLVHIDNVVQAHVKALNALLCPGDACQADQQIFSITDGNPTNLRYFLDPLNVALEGRSLNPMITVTHYFSIEKARVILGYQPTLPTDLWPRILSSYGLKKSLKTTRGLFSIKFDVSMPLIASSCFALLFSVCLAVLQTCCL</sequence>
<keyword evidence="3" id="KW-1133">Transmembrane helix</keyword>
<dbReference type="PANTHER" id="PTHR43245:SF51">
    <property type="entry name" value="SHORT CHAIN DEHYDROGENASE_REDUCTASE FAMILY 42E, MEMBER 2"/>
    <property type="match status" value="1"/>
</dbReference>
<dbReference type="InterPro" id="IPR050177">
    <property type="entry name" value="Lipid_A_modif_metabolic_enz"/>
</dbReference>
<dbReference type="STRING" id="6832.A0A553N834"/>
<dbReference type="Pfam" id="PF01073">
    <property type="entry name" value="3Beta_HSD"/>
    <property type="match status" value="1"/>
</dbReference>
<name>A0A553N834_TIGCA</name>
<comment type="similarity">
    <text evidence="1 3">Belongs to the 3-beta-HSD family.</text>
</comment>
<accession>A0A553N834</accession>
<feature type="domain" description="3-beta hydroxysteroid dehydrogenase/isomerase" evidence="4">
    <location>
        <begin position="9"/>
        <end position="263"/>
    </location>
</feature>
<keyword evidence="6" id="KW-1185">Reference proteome</keyword>
<dbReference type="EMBL" id="VCGU01000459">
    <property type="protein sequence ID" value="TRY61604.1"/>
    <property type="molecule type" value="Genomic_DNA"/>
</dbReference>
<dbReference type="SUPFAM" id="SSF51735">
    <property type="entry name" value="NAD(P)-binding Rossmann-fold domains"/>
    <property type="match status" value="1"/>
</dbReference>
<evidence type="ECO:0000256" key="1">
    <source>
        <dbReference type="ARBA" id="ARBA00009219"/>
    </source>
</evidence>
<comment type="caution">
    <text evidence="5">The sequence shown here is derived from an EMBL/GenBank/DDBJ whole genome shotgun (WGS) entry which is preliminary data.</text>
</comment>
<keyword evidence="3" id="KW-0472">Membrane</keyword>
<dbReference type="InterPro" id="IPR002225">
    <property type="entry name" value="3Beta_OHSteriod_DH/Estase"/>
</dbReference>
<proteinExistence type="inferred from homology"/>
<dbReference type="InterPro" id="IPR036291">
    <property type="entry name" value="NAD(P)-bd_dom_sf"/>
</dbReference>
<protein>
    <recommendedName>
        <fullName evidence="4">3-beta hydroxysteroid dehydrogenase/isomerase domain-containing protein</fullName>
    </recommendedName>
</protein>
<dbReference type="Gene3D" id="3.40.50.720">
    <property type="entry name" value="NAD(P)-binding Rossmann-like Domain"/>
    <property type="match status" value="1"/>
</dbReference>
<organism evidence="5 6">
    <name type="scientific">Tigriopus californicus</name>
    <name type="common">Marine copepod</name>
    <dbReference type="NCBI Taxonomy" id="6832"/>
    <lineage>
        <taxon>Eukaryota</taxon>
        <taxon>Metazoa</taxon>
        <taxon>Ecdysozoa</taxon>
        <taxon>Arthropoda</taxon>
        <taxon>Crustacea</taxon>
        <taxon>Multicrustacea</taxon>
        <taxon>Hexanauplia</taxon>
        <taxon>Copepoda</taxon>
        <taxon>Harpacticoida</taxon>
        <taxon>Harpacticidae</taxon>
        <taxon>Tigriopus</taxon>
    </lineage>
</organism>
<evidence type="ECO:0000313" key="5">
    <source>
        <dbReference type="EMBL" id="TRY61604.1"/>
    </source>
</evidence>
<keyword evidence="3" id="KW-0812">Transmembrane</keyword>
<dbReference type="AlphaFoldDB" id="A0A553N834"/>
<evidence type="ECO:0000313" key="6">
    <source>
        <dbReference type="Proteomes" id="UP000318571"/>
    </source>
</evidence>
<feature type="transmembrane region" description="Helical" evidence="3">
    <location>
        <begin position="331"/>
        <end position="352"/>
    </location>
</feature>
<gene>
    <name evidence="5" type="ORF">TCAL_07450</name>
</gene>
<keyword evidence="2 3" id="KW-0560">Oxidoreductase</keyword>
<dbReference type="GO" id="GO:0006694">
    <property type="term" value="P:steroid biosynthetic process"/>
    <property type="evidence" value="ECO:0007669"/>
    <property type="project" value="InterPro"/>
</dbReference>
<reference evidence="5 6" key="1">
    <citation type="journal article" date="2018" name="Nat. Ecol. Evol.">
        <title>Genomic signatures of mitonuclear coevolution across populations of Tigriopus californicus.</title>
        <authorList>
            <person name="Barreto F.S."/>
            <person name="Watson E.T."/>
            <person name="Lima T.G."/>
            <person name="Willett C.S."/>
            <person name="Edmands S."/>
            <person name="Li W."/>
            <person name="Burton R.S."/>
        </authorList>
    </citation>
    <scope>NUCLEOTIDE SEQUENCE [LARGE SCALE GENOMIC DNA]</scope>
    <source>
        <strain evidence="5 6">San Diego</strain>
    </source>
</reference>
<dbReference type="Proteomes" id="UP000318571">
    <property type="component" value="Chromosome 8"/>
</dbReference>
<evidence type="ECO:0000256" key="3">
    <source>
        <dbReference type="RuleBase" id="RU004475"/>
    </source>
</evidence>
<dbReference type="GO" id="GO:0016616">
    <property type="term" value="F:oxidoreductase activity, acting on the CH-OH group of donors, NAD or NADP as acceptor"/>
    <property type="evidence" value="ECO:0007669"/>
    <property type="project" value="InterPro"/>
</dbReference>
<dbReference type="PANTHER" id="PTHR43245">
    <property type="entry name" value="BIFUNCTIONAL POLYMYXIN RESISTANCE PROTEIN ARNA"/>
    <property type="match status" value="1"/>
</dbReference>
<evidence type="ECO:0000256" key="2">
    <source>
        <dbReference type="ARBA" id="ARBA00023002"/>
    </source>
</evidence>